<feature type="chain" id="PRO_5031261758" description="Ig-like domain-containing protein" evidence="1">
    <location>
        <begin position="25"/>
        <end position="429"/>
    </location>
</feature>
<sequence length="429" mass="45706">MLKRTLGLALLLTTPVAVPVPAHAAGTGIGPVTIAWSDATHTTVKITWTESTPSANTLTLTNGSGGNGFGTTTAAQPNEYLVRSDSVFNSTDPAEKVWIEVADASGAKGRSVDFDRFNYGGGSVKLAFTADRKLQWTMQADTSVDGTPDDPLDLPKAYTYVPRQRVDNDPVGTYDCEDTELPRTSVPTGTAPNPGKPYNLSLDVVNEWGTAAYTSVPVTFTKSITLAGPAATPYGGTTTLTGVLTGSYLYESGHPPACEQVTEPVLNQPVVIQQRTSPTAPWTTVGTTKTDNSGKYTAVIKNPGHREYRVIRLETIQLDTAAYGGVGGSKSVRATTRVVSAKFIQPTVNLGTQPQAYLWVDPAGTQKAALQFKNASGAWQGVAYKTLYAGRGLLAFPWNKRGTTQFRWWVPATAAADATYSNAFTLTVR</sequence>
<feature type="signal peptide" evidence="1">
    <location>
        <begin position="1"/>
        <end position="24"/>
    </location>
</feature>
<keyword evidence="1" id="KW-0732">Signal</keyword>
<dbReference type="AlphaFoldDB" id="A0A7W9J6V5"/>
<organism evidence="2 3">
    <name type="scientific">Kribbella italica</name>
    <dbReference type="NCBI Taxonomy" id="1540520"/>
    <lineage>
        <taxon>Bacteria</taxon>
        <taxon>Bacillati</taxon>
        <taxon>Actinomycetota</taxon>
        <taxon>Actinomycetes</taxon>
        <taxon>Propionibacteriales</taxon>
        <taxon>Kribbellaceae</taxon>
        <taxon>Kribbella</taxon>
    </lineage>
</organism>
<reference evidence="2 3" key="1">
    <citation type="submission" date="2020-08" db="EMBL/GenBank/DDBJ databases">
        <title>Sequencing the genomes of 1000 actinobacteria strains.</title>
        <authorList>
            <person name="Klenk H.-P."/>
        </authorList>
    </citation>
    <scope>NUCLEOTIDE SEQUENCE [LARGE SCALE GENOMIC DNA]</scope>
    <source>
        <strain evidence="2 3">DSM 28967</strain>
    </source>
</reference>
<accession>A0A7W9J6V5</accession>
<gene>
    <name evidence="2" type="ORF">HDA39_003445</name>
</gene>
<comment type="caution">
    <text evidence="2">The sequence shown here is derived from an EMBL/GenBank/DDBJ whole genome shotgun (WGS) entry which is preliminary data.</text>
</comment>
<evidence type="ECO:0008006" key="4">
    <source>
        <dbReference type="Google" id="ProtNLM"/>
    </source>
</evidence>
<evidence type="ECO:0000256" key="1">
    <source>
        <dbReference type="SAM" id="SignalP"/>
    </source>
</evidence>
<dbReference type="Proteomes" id="UP000549971">
    <property type="component" value="Unassembled WGS sequence"/>
</dbReference>
<evidence type="ECO:0000313" key="3">
    <source>
        <dbReference type="Proteomes" id="UP000549971"/>
    </source>
</evidence>
<keyword evidence="3" id="KW-1185">Reference proteome</keyword>
<proteinExistence type="predicted"/>
<protein>
    <recommendedName>
        <fullName evidence="4">Ig-like domain-containing protein</fullName>
    </recommendedName>
</protein>
<dbReference type="EMBL" id="JACHMY010000001">
    <property type="protein sequence ID" value="MBB5836711.1"/>
    <property type="molecule type" value="Genomic_DNA"/>
</dbReference>
<dbReference type="RefSeq" id="WP_184796194.1">
    <property type="nucleotide sequence ID" value="NZ_JACHMY010000001.1"/>
</dbReference>
<name>A0A7W9J6V5_9ACTN</name>
<evidence type="ECO:0000313" key="2">
    <source>
        <dbReference type="EMBL" id="MBB5836711.1"/>
    </source>
</evidence>